<dbReference type="EMBL" id="BAABHO010000020">
    <property type="protein sequence ID" value="GAA4791307.1"/>
    <property type="molecule type" value="Genomic_DNA"/>
</dbReference>
<comment type="caution">
    <text evidence="2">The sequence shown here is derived from an EMBL/GenBank/DDBJ whole genome shotgun (WGS) entry which is preliminary data.</text>
</comment>
<keyword evidence="1" id="KW-1133">Transmembrane helix</keyword>
<dbReference type="Proteomes" id="UP001500928">
    <property type="component" value="Unassembled WGS sequence"/>
</dbReference>
<feature type="transmembrane region" description="Helical" evidence="1">
    <location>
        <begin position="79"/>
        <end position="99"/>
    </location>
</feature>
<organism evidence="2 3">
    <name type="scientific">Actinomycetospora chlora</name>
    <dbReference type="NCBI Taxonomy" id="663608"/>
    <lineage>
        <taxon>Bacteria</taxon>
        <taxon>Bacillati</taxon>
        <taxon>Actinomycetota</taxon>
        <taxon>Actinomycetes</taxon>
        <taxon>Pseudonocardiales</taxon>
        <taxon>Pseudonocardiaceae</taxon>
        <taxon>Actinomycetospora</taxon>
    </lineage>
</organism>
<gene>
    <name evidence="2" type="ORF">GCM10023200_28140</name>
</gene>
<accession>A0ABP9B6X0</accession>
<evidence type="ECO:0000313" key="3">
    <source>
        <dbReference type="Proteomes" id="UP001500928"/>
    </source>
</evidence>
<evidence type="ECO:0000313" key="2">
    <source>
        <dbReference type="EMBL" id="GAA4791307.1"/>
    </source>
</evidence>
<feature type="transmembrane region" description="Helical" evidence="1">
    <location>
        <begin position="54"/>
        <end position="72"/>
    </location>
</feature>
<sequence>MTAPPPPPDVARPHRLRALRPVARGHPRRAAGIATVAGLLATAVGDAAPEGLHWDGPGPAIFAALALLVAIVPGRSAVVLAVPVSATFLYGALTVPASLDRLADPSALLTFGSAVLQLLGLVVAVAAGIVVLCPARARTRTA</sequence>
<evidence type="ECO:0000256" key="1">
    <source>
        <dbReference type="SAM" id="Phobius"/>
    </source>
</evidence>
<name>A0ABP9B6X0_9PSEU</name>
<keyword evidence="1" id="KW-0472">Membrane</keyword>
<protein>
    <recommendedName>
        <fullName evidence="4">FUSC family protein</fullName>
    </recommendedName>
</protein>
<evidence type="ECO:0008006" key="4">
    <source>
        <dbReference type="Google" id="ProtNLM"/>
    </source>
</evidence>
<proteinExistence type="predicted"/>
<keyword evidence="1" id="KW-0812">Transmembrane</keyword>
<keyword evidence="3" id="KW-1185">Reference proteome</keyword>
<dbReference type="RefSeq" id="WP_345415569.1">
    <property type="nucleotide sequence ID" value="NZ_BAABHO010000020.1"/>
</dbReference>
<feature type="transmembrane region" description="Helical" evidence="1">
    <location>
        <begin position="111"/>
        <end position="133"/>
    </location>
</feature>
<reference evidence="3" key="1">
    <citation type="journal article" date="2019" name="Int. J. Syst. Evol. Microbiol.">
        <title>The Global Catalogue of Microorganisms (GCM) 10K type strain sequencing project: providing services to taxonomists for standard genome sequencing and annotation.</title>
        <authorList>
            <consortium name="The Broad Institute Genomics Platform"/>
            <consortium name="The Broad Institute Genome Sequencing Center for Infectious Disease"/>
            <person name="Wu L."/>
            <person name="Ma J."/>
        </authorList>
    </citation>
    <scope>NUCLEOTIDE SEQUENCE [LARGE SCALE GENOMIC DNA]</scope>
    <source>
        <strain evidence="3">JCM 17979</strain>
    </source>
</reference>